<reference evidence="2 3" key="1">
    <citation type="journal article" date="2015" name="Stand. Genomic Sci.">
        <title>Genomic Encyclopedia of Bacterial and Archaeal Type Strains, Phase III: the genomes of soil and plant-associated and newly described type strains.</title>
        <authorList>
            <person name="Whitman W.B."/>
            <person name="Woyke T."/>
            <person name="Klenk H.P."/>
            <person name="Zhou Y."/>
            <person name="Lilburn T.G."/>
            <person name="Beck B.J."/>
            <person name="De Vos P."/>
            <person name="Vandamme P."/>
            <person name="Eisen J.A."/>
            <person name="Garrity G."/>
            <person name="Hugenholtz P."/>
            <person name="Kyrpides N.C."/>
        </authorList>
    </citation>
    <scope>NUCLEOTIDE SEQUENCE [LARGE SCALE GENOMIC DNA]</scope>
    <source>
        <strain evidence="2 3">CGMCC 1.10124</strain>
    </source>
</reference>
<sequence length="122" mass="13617">MPVTFQVFEDAAEEWRWRLVAANGEIIADSGEGYTSRHEAREAAGRVQAYAPDADVLDVDDAAFEVYEDAAGEWRWRLRHRNGEIVADSGEGYASRSGVRDAVQRVKRRVTGATVEELDDSD</sequence>
<dbReference type="EMBL" id="REFS01000005">
    <property type="protein sequence ID" value="RMB13286.1"/>
    <property type="molecule type" value="Genomic_DNA"/>
</dbReference>
<dbReference type="InterPro" id="IPR051141">
    <property type="entry name" value="UPF0339_domain"/>
</dbReference>
<evidence type="ECO:0000313" key="2">
    <source>
        <dbReference type="EMBL" id="RMB13286.1"/>
    </source>
</evidence>
<protein>
    <submittedName>
        <fullName evidence="2">Uncharacterized protein YegP (UPF0339 family)</fullName>
    </submittedName>
</protein>
<dbReference type="Pfam" id="PF07411">
    <property type="entry name" value="DUF1508"/>
    <property type="match status" value="2"/>
</dbReference>
<gene>
    <name evidence="2" type="ORF">ATH50_2619</name>
</gene>
<proteinExistence type="predicted"/>
<feature type="domain" description="DUF1508" evidence="1">
    <location>
        <begin position="69"/>
        <end position="117"/>
    </location>
</feature>
<dbReference type="SUPFAM" id="SSF160113">
    <property type="entry name" value="YegP-like"/>
    <property type="match status" value="2"/>
</dbReference>
<dbReference type="PANTHER" id="PTHR40606:SF1">
    <property type="entry name" value="UPF0339 PROTEIN YEGP"/>
    <property type="match status" value="1"/>
</dbReference>
<organism evidence="2 3">
    <name type="scientific">Haloplanus aerogenes</name>
    <dbReference type="NCBI Taxonomy" id="660522"/>
    <lineage>
        <taxon>Archaea</taxon>
        <taxon>Methanobacteriati</taxon>
        <taxon>Methanobacteriota</taxon>
        <taxon>Stenosarchaea group</taxon>
        <taxon>Halobacteria</taxon>
        <taxon>Halobacteriales</taxon>
        <taxon>Haloferacaceae</taxon>
        <taxon>Haloplanus</taxon>
    </lineage>
</organism>
<dbReference type="Gene3D" id="2.30.29.80">
    <property type="match status" value="1"/>
</dbReference>
<dbReference type="PANTHER" id="PTHR40606">
    <property type="match status" value="1"/>
</dbReference>
<dbReference type="Proteomes" id="UP000277326">
    <property type="component" value="Unassembled WGS sequence"/>
</dbReference>
<accession>A0A3M0D1A1</accession>
<dbReference type="InterPro" id="IPR010879">
    <property type="entry name" value="DUF1508"/>
</dbReference>
<comment type="caution">
    <text evidence="2">The sequence shown here is derived from an EMBL/GenBank/DDBJ whole genome shotgun (WGS) entry which is preliminary data.</text>
</comment>
<dbReference type="AlphaFoldDB" id="A0A3M0D1A1"/>
<evidence type="ECO:0000259" key="1">
    <source>
        <dbReference type="Pfam" id="PF07411"/>
    </source>
</evidence>
<dbReference type="OrthoDB" id="108721at2157"/>
<feature type="domain" description="DUF1508" evidence="1">
    <location>
        <begin position="10"/>
        <end position="58"/>
    </location>
</feature>
<name>A0A3M0D1A1_9EURY</name>
<dbReference type="InterPro" id="IPR036913">
    <property type="entry name" value="YegP-like_sf"/>
</dbReference>
<evidence type="ECO:0000313" key="3">
    <source>
        <dbReference type="Proteomes" id="UP000277326"/>
    </source>
</evidence>